<reference evidence="1 2" key="1">
    <citation type="submission" date="2016-03" db="EMBL/GenBank/DDBJ databases">
        <title>Genome sequence of Rhodococcus kyotonensis KB10.</title>
        <authorList>
            <person name="Jeong H."/>
            <person name="Hong C.E."/>
            <person name="Jo S.H."/>
            <person name="Park J.M."/>
        </authorList>
    </citation>
    <scope>NUCLEOTIDE SEQUENCE [LARGE SCALE GENOMIC DNA]</scope>
    <source>
        <strain evidence="1 2">KB10</strain>
    </source>
</reference>
<dbReference type="AlphaFoldDB" id="A0A177Y8D2"/>
<evidence type="ECO:0000313" key="2">
    <source>
        <dbReference type="Proteomes" id="UP000077519"/>
    </source>
</evidence>
<keyword evidence="2" id="KW-1185">Reference proteome</keyword>
<sequence length="170" mass="18208">MTAVSQVPDSMIERVDGWHITVGEAAQFDCVRDGSIVESIAGTGLAEFDSVVRRFAPSSYDDARIRSLVADHLRGTSPLSYRVPDATALGILVGASYKTTIDEVLGAVWEACCHAVIAEVTRLGIATFTVHCEHVTAGSVVRFLESGDRRPFVNSMRPALGDVAQVVCRG</sequence>
<gene>
    <name evidence="1" type="ORF">A3K89_10890</name>
</gene>
<dbReference type="RefSeq" id="WP_068430485.1">
    <property type="nucleotide sequence ID" value="NZ_LVHI01000037.1"/>
</dbReference>
<accession>A0A177Y8D2</accession>
<evidence type="ECO:0000313" key="1">
    <source>
        <dbReference type="EMBL" id="OAK51767.1"/>
    </source>
</evidence>
<name>A0A177Y8D2_9NOCA</name>
<organism evidence="1 2">
    <name type="scientific">Rhodococcoides kyotonense</name>
    <dbReference type="NCBI Taxonomy" id="398843"/>
    <lineage>
        <taxon>Bacteria</taxon>
        <taxon>Bacillati</taxon>
        <taxon>Actinomycetota</taxon>
        <taxon>Actinomycetes</taxon>
        <taxon>Mycobacteriales</taxon>
        <taxon>Nocardiaceae</taxon>
        <taxon>Rhodococcoides</taxon>
    </lineage>
</organism>
<protein>
    <submittedName>
        <fullName evidence="1">Uncharacterized protein</fullName>
    </submittedName>
</protein>
<comment type="caution">
    <text evidence="1">The sequence shown here is derived from an EMBL/GenBank/DDBJ whole genome shotgun (WGS) entry which is preliminary data.</text>
</comment>
<dbReference type="Proteomes" id="UP000077519">
    <property type="component" value="Unassembled WGS sequence"/>
</dbReference>
<proteinExistence type="predicted"/>
<dbReference type="EMBL" id="LVHI01000037">
    <property type="protein sequence ID" value="OAK51767.1"/>
    <property type="molecule type" value="Genomic_DNA"/>
</dbReference>